<dbReference type="EMBL" id="JBHSFK010000036">
    <property type="protein sequence ID" value="MFC4505642.1"/>
    <property type="molecule type" value="Genomic_DNA"/>
</dbReference>
<sequence length="201" mass="22267">MALTGRLGSLYRLEALNWCWFLTGRGERIAFAARRSLVLLLQTAEQEPDRALLTLRYVRTRLASTTTRSRERADALRTVVQLLEAERLEQPGLKQPGPVAAALLCQNADNARHLGALWAAVLLSGFRRRAVRALCRTLVHLREDPDATDAVRRLGEAMRAETGARQWNALAHALSTALQDPDFAIPGTRRLAVVLVGTPRS</sequence>
<dbReference type="Proteomes" id="UP001595839">
    <property type="component" value="Unassembled WGS sequence"/>
</dbReference>
<name>A0ABV9B0T7_9ACTN</name>
<proteinExistence type="predicted"/>
<organism evidence="1 2">
    <name type="scientific">Streptomyces vulcanius</name>
    <dbReference type="NCBI Taxonomy" id="1441876"/>
    <lineage>
        <taxon>Bacteria</taxon>
        <taxon>Bacillati</taxon>
        <taxon>Actinomycetota</taxon>
        <taxon>Actinomycetes</taxon>
        <taxon>Kitasatosporales</taxon>
        <taxon>Streptomycetaceae</taxon>
        <taxon>Streptomyces</taxon>
    </lineage>
</organism>
<evidence type="ECO:0000313" key="2">
    <source>
        <dbReference type="Proteomes" id="UP001595839"/>
    </source>
</evidence>
<keyword evidence="2" id="KW-1185">Reference proteome</keyword>
<protein>
    <submittedName>
        <fullName evidence="1">Uncharacterized protein</fullName>
    </submittedName>
</protein>
<gene>
    <name evidence="1" type="ORF">ACFPIH_40330</name>
</gene>
<dbReference type="RefSeq" id="WP_381171302.1">
    <property type="nucleotide sequence ID" value="NZ_JBHSFK010000036.1"/>
</dbReference>
<evidence type="ECO:0000313" key="1">
    <source>
        <dbReference type="EMBL" id="MFC4505642.1"/>
    </source>
</evidence>
<comment type="caution">
    <text evidence="1">The sequence shown here is derived from an EMBL/GenBank/DDBJ whole genome shotgun (WGS) entry which is preliminary data.</text>
</comment>
<accession>A0ABV9B0T7</accession>
<reference evidence="2" key="1">
    <citation type="journal article" date="2019" name="Int. J. Syst. Evol. Microbiol.">
        <title>The Global Catalogue of Microorganisms (GCM) 10K type strain sequencing project: providing services to taxonomists for standard genome sequencing and annotation.</title>
        <authorList>
            <consortium name="The Broad Institute Genomics Platform"/>
            <consortium name="The Broad Institute Genome Sequencing Center for Infectious Disease"/>
            <person name="Wu L."/>
            <person name="Ma J."/>
        </authorList>
    </citation>
    <scope>NUCLEOTIDE SEQUENCE [LARGE SCALE GENOMIC DNA]</scope>
    <source>
        <strain evidence="2">CGMCC 4.7177</strain>
    </source>
</reference>